<proteinExistence type="predicted"/>
<protein>
    <submittedName>
        <fullName evidence="1">Uncharacterized protein</fullName>
    </submittedName>
</protein>
<dbReference type="Proteomes" id="UP001185331">
    <property type="component" value="Unassembled WGS sequence"/>
</dbReference>
<dbReference type="AlphaFoldDB" id="A0AAE4BM26"/>
<organism evidence="1 2">
    <name type="scientific">Deinococcus soli</name>
    <name type="common">ex Cha et al. 2016</name>
    <dbReference type="NCBI Taxonomy" id="1309411"/>
    <lineage>
        <taxon>Bacteria</taxon>
        <taxon>Thermotogati</taxon>
        <taxon>Deinococcota</taxon>
        <taxon>Deinococci</taxon>
        <taxon>Deinococcales</taxon>
        <taxon>Deinococcaceae</taxon>
        <taxon>Deinococcus</taxon>
    </lineage>
</organism>
<name>A0AAE4BM26_9DEIO</name>
<evidence type="ECO:0000313" key="1">
    <source>
        <dbReference type="EMBL" id="MDR6218062.1"/>
    </source>
</evidence>
<evidence type="ECO:0000313" key="2">
    <source>
        <dbReference type="Proteomes" id="UP001185331"/>
    </source>
</evidence>
<dbReference type="EMBL" id="JAVDQK010000003">
    <property type="protein sequence ID" value="MDR6218062.1"/>
    <property type="molecule type" value="Genomic_DNA"/>
</dbReference>
<comment type="caution">
    <text evidence="1">The sequence shown here is derived from an EMBL/GenBank/DDBJ whole genome shotgun (WGS) entry which is preliminary data.</text>
</comment>
<reference evidence="1" key="1">
    <citation type="submission" date="2023-07" db="EMBL/GenBank/DDBJ databases">
        <title>Sorghum-associated microbial communities from plants grown in Nebraska, USA.</title>
        <authorList>
            <person name="Schachtman D."/>
        </authorList>
    </citation>
    <scope>NUCLEOTIDE SEQUENCE</scope>
    <source>
        <strain evidence="1">BE330</strain>
    </source>
</reference>
<sequence>MRDVLHLRDVEGRQATVRPDHGDIKLRVHVVPVMVDVAFDHAVVIALAAGQFVQEPQIGVQILRVGDLLEGELLKLIGREAQHPAQRWVDGHETPFRGHQGHAHRGMTEDSLQQLRPMWLNGLVHAPR</sequence>
<gene>
    <name evidence="1" type="ORF">J2Y00_001623</name>
</gene>
<accession>A0AAE4BM26</accession>